<keyword evidence="4" id="KW-0472">Membrane</keyword>
<dbReference type="Pfam" id="PF08243">
    <property type="entry name" value="SPT2"/>
    <property type="match status" value="1"/>
</dbReference>
<sequence length="522" mass="58342">MRGYERDEYENWDEYEEDGDEQEEEEDGENGYEEPPQPTQEELEYLELRQRIKESIRKQMKKDLGTANSGSRDKINAFRKDNYGSFFGPSQPVIAQRVIQESKSLLENPDLAARISRPNHTACISPLLHALKALKHCCRSSGCFIAAAQVGALMILLLVVQALMLFSGSSFQVVLHVNVLISKKTSVSAPAGSKPQANRPPIVTNKLKKKVEMLKNTRDYSFLLSEDAEVPASTKSPPPRNLSAPKSDARSAQLARRSKQVVNDRGRDVSNGRDGRRPMPPSSQSKPKGAPEKTAKLSTEPRKQLSSHNGSGPGRPQGPKGMPSKSPMPATGKATAPVAKNTMAGSQKANPSSIQSGARKPLPSHSQSGSQRPAPPRSQPPLKKPMVQRKDYQESSKPKVVTKQPLPSSRDQLKRPTPKLPARGNLAEERPKAKPKRPRHDDDSDGENAINMIRQMFGYNPNRFRDDDDVSDMEANFDDIMREEKRSAKIAKREDEEQLRLIEEEERRERMRLAKKRKLGRQ</sequence>
<dbReference type="GO" id="GO:0003677">
    <property type="term" value="F:DNA binding"/>
    <property type="evidence" value="ECO:0007669"/>
    <property type="project" value="TreeGrafter"/>
</dbReference>
<comment type="similarity">
    <text evidence="1">Belongs to the SPT2 family.</text>
</comment>
<evidence type="ECO:0000256" key="3">
    <source>
        <dbReference type="SAM" id="MobiDB-lite"/>
    </source>
</evidence>
<dbReference type="EMBL" id="JACGWK010000001">
    <property type="protein sequence ID" value="KAL0381475.1"/>
    <property type="molecule type" value="Genomic_DNA"/>
</dbReference>
<accession>A0AAW2RN41</accession>
<dbReference type="PANTHER" id="PTHR22691:SF8">
    <property type="entry name" value="PROTEIN SPT2 HOMOLOG"/>
    <property type="match status" value="1"/>
</dbReference>
<feature type="compositionally biased region" description="Basic and acidic residues" evidence="3">
    <location>
        <begin position="289"/>
        <end position="303"/>
    </location>
</feature>
<evidence type="ECO:0000256" key="2">
    <source>
        <dbReference type="ARBA" id="ARBA00023054"/>
    </source>
</evidence>
<evidence type="ECO:0000256" key="4">
    <source>
        <dbReference type="SAM" id="Phobius"/>
    </source>
</evidence>
<dbReference type="AlphaFoldDB" id="A0AAW2RN41"/>
<protein>
    <recommendedName>
        <fullName evidence="6">SPT2 chromatin protein</fullName>
    </recommendedName>
</protein>
<dbReference type="InterPro" id="IPR013256">
    <property type="entry name" value="Chromatin_SPT2"/>
</dbReference>
<reference evidence="5" key="2">
    <citation type="journal article" date="2024" name="Plant">
        <title>Genomic evolution and insights into agronomic trait innovations of Sesamum species.</title>
        <authorList>
            <person name="Miao H."/>
            <person name="Wang L."/>
            <person name="Qu L."/>
            <person name="Liu H."/>
            <person name="Sun Y."/>
            <person name="Le M."/>
            <person name="Wang Q."/>
            <person name="Wei S."/>
            <person name="Zheng Y."/>
            <person name="Lin W."/>
            <person name="Duan Y."/>
            <person name="Cao H."/>
            <person name="Xiong S."/>
            <person name="Wang X."/>
            <person name="Wei L."/>
            <person name="Li C."/>
            <person name="Ma Q."/>
            <person name="Ju M."/>
            <person name="Zhao R."/>
            <person name="Li G."/>
            <person name="Mu C."/>
            <person name="Tian Q."/>
            <person name="Mei H."/>
            <person name="Zhang T."/>
            <person name="Gao T."/>
            <person name="Zhang H."/>
        </authorList>
    </citation>
    <scope>NUCLEOTIDE SEQUENCE</scope>
    <source>
        <strain evidence="5">G01</strain>
    </source>
</reference>
<feature type="compositionally biased region" description="Basic and acidic residues" evidence="3">
    <location>
        <begin position="262"/>
        <end position="277"/>
    </location>
</feature>
<feature type="region of interest" description="Disordered" evidence="3">
    <location>
        <begin position="228"/>
        <end position="448"/>
    </location>
</feature>
<feature type="region of interest" description="Disordered" evidence="3">
    <location>
        <begin position="1"/>
        <end position="43"/>
    </location>
</feature>
<name>A0AAW2RN41_9LAMI</name>
<feature type="compositionally biased region" description="Acidic residues" evidence="3">
    <location>
        <begin position="7"/>
        <end position="32"/>
    </location>
</feature>
<evidence type="ECO:0000313" key="5">
    <source>
        <dbReference type="EMBL" id="KAL0381475.1"/>
    </source>
</evidence>
<feature type="compositionally biased region" description="Polar residues" evidence="3">
    <location>
        <begin position="343"/>
        <end position="356"/>
    </location>
</feature>
<organism evidence="5">
    <name type="scientific">Sesamum angustifolium</name>
    <dbReference type="NCBI Taxonomy" id="2727405"/>
    <lineage>
        <taxon>Eukaryota</taxon>
        <taxon>Viridiplantae</taxon>
        <taxon>Streptophyta</taxon>
        <taxon>Embryophyta</taxon>
        <taxon>Tracheophyta</taxon>
        <taxon>Spermatophyta</taxon>
        <taxon>Magnoliopsida</taxon>
        <taxon>eudicotyledons</taxon>
        <taxon>Gunneridae</taxon>
        <taxon>Pentapetalae</taxon>
        <taxon>asterids</taxon>
        <taxon>lamiids</taxon>
        <taxon>Lamiales</taxon>
        <taxon>Pedaliaceae</taxon>
        <taxon>Sesamum</taxon>
    </lineage>
</organism>
<proteinExistence type="inferred from homology"/>
<keyword evidence="4" id="KW-0812">Transmembrane</keyword>
<reference evidence="5" key="1">
    <citation type="submission" date="2020-06" db="EMBL/GenBank/DDBJ databases">
        <authorList>
            <person name="Li T."/>
            <person name="Hu X."/>
            <person name="Zhang T."/>
            <person name="Song X."/>
            <person name="Zhang H."/>
            <person name="Dai N."/>
            <person name="Sheng W."/>
            <person name="Hou X."/>
            <person name="Wei L."/>
        </authorList>
    </citation>
    <scope>NUCLEOTIDE SEQUENCE</scope>
    <source>
        <strain evidence="5">G01</strain>
        <tissue evidence="5">Leaf</tissue>
    </source>
</reference>
<evidence type="ECO:0008006" key="6">
    <source>
        <dbReference type="Google" id="ProtNLM"/>
    </source>
</evidence>
<evidence type="ECO:0000256" key="1">
    <source>
        <dbReference type="ARBA" id="ARBA00006461"/>
    </source>
</evidence>
<gene>
    <name evidence="5" type="ORF">Sangu_0211800</name>
</gene>
<feature type="compositionally biased region" description="Pro residues" evidence="3">
    <location>
        <begin position="373"/>
        <end position="383"/>
    </location>
</feature>
<keyword evidence="4" id="KW-1133">Transmembrane helix</keyword>
<dbReference type="GO" id="GO:0005730">
    <property type="term" value="C:nucleolus"/>
    <property type="evidence" value="ECO:0007669"/>
    <property type="project" value="TreeGrafter"/>
</dbReference>
<dbReference type="GO" id="GO:0006334">
    <property type="term" value="P:nucleosome assembly"/>
    <property type="evidence" value="ECO:0007669"/>
    <property type="project" value="TreeGrafter"/>
</dbReference>
<dbReference type="SMART" id="SM00784">
    <property type="entry name" value="SPT2"/>
    <property type="match status" value="1"/>
</dbReference>
<comment type="caution">
    <text evidence="5">The sequence shown here is derived from an EMBL/GenBank/DDBJ whole genome shotgun (WGS) entry which is preliminary data.</text>
</comment>
<feature type="transmembrane region" description="Helical" evidence="4">
    <location>
        <begin position="142"/>
        <end position="166"/>
    </location>
</feature>
<keyword evidence="2" id="KW-0175">Coiled coil</keyword>
<dbReference type="GO" id="GO:0042393">
    <property type="term" value="F:histone binding"/>
    <property type="evidence" value="ECO:0007669"/>
    <property type="project" value="TreeGrafter"/>
</dbReference>
<dbReference type="GO" id="GO:0006360">
    <property type="term" value="P:transcription by RNA polymerase I"/>
    <property type="evidence" value="ECO:0007669"/>
    <property type="project" value="TreeGrafter"/>
</dbReference>
<feature type="compositionally biased region" description="Basic and acidic residues" evidence="3">
    <location>
        <begin position="388"/>
        <end position="397"/>
    </location>
</feature>
<dbReference type="PANTHER" id="PTHR22691">
    <property type="entry name" value="YEAST SPT2-RELATED"/>
    <property type="match status" value="1"/>
</dbReference>